<keyword evidence="2" id="KW-0378">Hydrolase</keyword>
<dbReference type="Proteomes" id="UP001595699">
    <property type="component" value="Unassembled WGS sequence"/>
</dbReference>
<dbReference type="InterPro" id="IPR012338">
    <property type="entry name" value="Beta-lactam/transpept-like"/>
</dbReference>
<accession>A0ABV7YH71</accession>
<feature type="domain" description="Beta-lactamase-related" evidence="1">
    <location>
        <begin position="7"/>
        <end position="293"/>
    </location>
</feature>
<dbReference type="PANTHER" id="PTHR46825">
    <property type="entry name" value="D-ALANYL-D-ALANINE-CARBOXYPEPTIDASE/ENDOPEPTIDASE AMPH"/>
    <property type="match status" value="1"/>
</dbReference>
<keyword evidence="3" id="KW-1185">Reference proteome</keyword>
<proteinExistence type="predicted"/>
<evidence type="ECO:0000259" key="1">
    <source>
        <dbReference type="Pfam" id="PF00144"/>
    </source>
</evidence>
<comment type="caution">
    <text evidence="2">The sequence shown here is derived from an EMBL/GenBank/DDBJ whole genome shotgun (WGS) entry which is preliminary data.</text>
</comment>
<evidence type="ECO:0000313" key="3">
    <source>
        <dbReference type="Proteomes" id="UP001595699"/>
    </source>
</evidence>
<protein>
    <submittedName>
        <fullName evidence="2">Serine hydrolase domain-containing protein</fullName>
        <ecNumber evidence="2">3.-.-.-</ecNumber>
    </submittedName>
</protein>
<organism evidence="2 3">
    <name type="scientific">Tenggerimyces flavus</name>
    <dbReference type="NCBI Taxonomy" id="1708749"/>
    <lineage>
        <taxon>Bacteria</taxon>
        <taxon>Bacillati</taxon>
        <taxon>Actinomycetota</taxon>
        <taxon>Actinomycetes</taxon>
        <taxon>Propionibacteriales</taxon>
        <taxon>Nocardioidaceae</taxon>
        <taxon>Tenggerimyces</taxon>
    </lineage>
</organism>
<gene>
    <name evidence="2" type="ORF">ACFOUW_25165</name>
</gene>
<evidence type="ECO:0000313" key="2">
    <source>
        <dbReference type="EMBL" id="MFC3764149.1"/>
    </source>
</evidence>
<dbReference type="PANTHER" id="PTHR46825:SF9">
    <property type="entry name" value="BETA-LACTAMASE-RELATED DOMAIN-CONTAINING PROTEIN"/>
    <property type="match status" value="1"/>
</dbReference>
<dbReference type="Gene3D" id="3.40.710.10">
    <property type="entry name" value="DD-peptidase/beta-lactamase superfamily"/>
    <property type="match status" value="1"/>
</dbReference>
<name>A0ABV7YH71_9ACTN</name>
<dbReference type="EC" id="3.-.-.-" evidence="2"/>
<dbReference type="EMBL" id="JBHRZH010000023">
    <property type="protein sequence ID" value="MFC3764149.1"/>
    <property type="molecule type" value="Genomic_DNA"/>
</dbReference>
<dbReference type="Pfam" id="PF00144">
    <property type="entry name" value="Beta-lactamase"/>
    <property type="match status" value="1"/>
</dbReference>
<dbReference type="InterPro" id="IPR050491">
    <property type="entry name" value="AmpC-like"/>
</dbReference>
<dbReference type="SUPFAM" id="SSF56601">
    <property type="entry name" value="beta-lactamase/transpeptidase-like"/>
    <property type="match status" value="1"/>
</dbReference>
<sequence length="302" mass="32303">MASEFTGVAVLAENGQPVSTRTYGDVDATMAFQIASGSKQFAACAVLLLVDRGQLALDDTVAQHLGGGWDDVTVHQLLTHTSRLGHWAGIPGLDTSFTASGDEIVAQILAAPLGEQGWHYSSPGYILAAKIVEQASGRVYADFVTAEIFEPLGMRESAIAARPANAAPAMHDGEPTDEWNLAVTPGAGDAWCTAADLVRFEQGLHVDRTILSDVSYRAMVAPHAPIDGSWRWVDGWLTGETYGYGVAAGTLGGERAYFHPGDNPGFQSFRVWLPDTRRALVVLTNDDTTDRDPILRGLLADH</sequence>
<dbReference type="GO" id="GO:0016787">
    <property type="term" value="F:hydrolase activity"/>
    <property type="evidence" value="ECO:0007669"/>
    <property type="project" value="UniProtKB-KW"/>
</dbReference>
<reference evidence="3" key="1">
    <citation type="journal article" date="2019" name="Int. J. Syst. Evol. Microbiol.">
        <title>The Global Catalogue of Microorganisms (GCM) 10K type strain sequencing project: providing services to taxonomists for standard genome sequencing and annotation.</title>
        <authorList>
            <consortium name="The Broad Institute Genomics Platform"/>
            <consortium name="The Broad Institute Genome Sequencing Center for Infectious Disease"/>
            <person name="Wu L."/>
            <person name="Ma J."/>
        </authorList>
    </citation>
    <scope>NUCLEOTIDE SEQUENCE [LARGE SCALE GENOMIC DNA]</scope>
    <source>
        <strain evidence="3">CGMCC 4.7241</strain>
    </source>
</reference>
<dbReference type="RefSeq" id="WP_205114813.1">
    <property type="nucleotide sequence ID" value="NZ_JAFBCM010000001.1"/>
</dbReference>
<dbReference type="InterPro" id="IPR001466">
    <property type="entry name" value="Beta-lactam-related"/>
</dbReference>